<evidence type="ECO:0000313" key="3">
    <source>
        <dbReference type="Proteomes" id="UP000427769"/>
    </source>
</evidence>
<dbReference type="AlphaFoldDB" id="A0A5K7Z7I2"/>
<dbReference type="EMBL" id="AP021875">
    <property type="protein sequence ID" value="BBO74434.1"/>
    <property type="molecule type" value="Genomic_DNA"/>
</dbReference>
<name>A0A5K7Z7I2_9BACT</name>
<protein>
    <submittedName>
        <fullName evidence="2">Uncharacterized protein</fullName>
    </submittedName>
</protein>
<keyword evidence="3" id="KW-1185">Reference proteome</keyword>
<dbReference type="Proteomes" id="UP000427769">
    <property type="component" value="Chromosome"/>
</dbReference>
<evidence type="ECO:0000256" key="1">
    <source>
        <dbReference type="SAM" id="Coils"/>
    </source>
</evidence>
<sequence>MPKSFAQRVREIMQIELKDRDEVSIQEIAARLDLVSDQEKRPVYRTIRDFMKRKEVVRVRPGIYRYQGIKNGVRPADKTNCMLRLIRANRTENIMASDLVANCEVSEITAKEYLRFLVRRGNLRRIDMPNNKPSRYRMIKDPGPNLVRNEENAEKLRRLREKQKEAEAALSAAQIAINKGQAAIADMAVIAGK</sequence>
<reference evidence="2 3" key="1">
    <citation type="submission" date="2019-11" db="EMBL/GenBank/DDBJ databases">
        <title>Comparative genomics of hydrocarbon-degrading Desulfosarcina strains.</title>
        <authorList>
            <person name="Watanabe M."/>
            <person name="Kojima H."/>
            <person name="Fukui M."/>
        </authorList>
    </citation>
    <scope>NUCLEOTIDE SEQUENCE [LARGE SCALE GENOMIC DNA]</scope>
    <source>
        <strain evidence="2 3">PP31</strain>
    </source>
</reference>
<feature type="coiled-coil region" evidence="1">
    <location>
        <begin position="146"/>
        <end position="176"/>
    </location>
</feature>
<proteinExistence type="predicted"/>
<accession>A0A5K7Z7I2</accession>
<dbReference type="KEGG" id="dwd:DSCW_18510"/>
<organism evidence="2 3">
    <name type="scientific">Desulfosarcina widdelii</name>
    <dbReference type="NCBI Taxonomy" id="947919"/>
    <lineage>
        <taxon>Bacteria</taxon>
        <taxon>Pseudomonadati</taxon>
        <taxon>Thermodesulfobacteriota</taxon>
        <taxon>Desulfobacteria</taxon>
        <taxon>Desulfobacterales</taxon>
        <taxon>Desulfosarcinaceae</taxon>
        <taxon>Desulfosarcina</taxon>
    </lineage>
</organism>
<gene>
    <name evidence="2" type="ORF">DSCW_18510</name>
</gene>
<evidence type="ECO:0000313" key="2">
    <source>
        <dbReference type="EMBL" id="BBO74434.1"/>
    </source>
</evidence>
<keyword evidence="1" id="KW-0175">Coiled coil</keyword>
<dbReference type="RefSeq" id="WP_155303469.1">
    <property type="nucleotide sequence ID" value="NZ_AP021875.1"/>
</dbReference>